<evidence type="ECO:0000259" key="5">
    <source>
        <dbReference type="Pfam" id="PF21995"/>
    </source>
</evidence>
<keyword evidence="7" id="KW-1185">Reference proteome</keyword>
<reference evidence="6" key="1">
    <citation type="journal article" date="2014" name="Int. J. Syst. Evol. Microbiol.">
        <title>Complete genome sequence of Corynebacterium casei LMG S-19264T (=DSM 44701T), isolated from a smear-ripened cheese.</title>
        <authorList>
            <consortium name="US DOE Joint Genome Institute (JGI-PGF)"/>
            <person name="Walter F."/>
            <person name="Albersmeier A."/>
            <person name="Kalinowski J."/>
            <person name="Ruckert C."/>
        </authorList>
    </citation>
    <scope>NUCLEOTIDE SEQUENCE</scope>
    <source>
        <strain evidence="6">CGMCC 1.3617</strain>
    </source>
</reference>
<dbReference type="Gene3D" id="3.20.70.20">
    <property type="match status" value="1"/>
</dbReference>
<dbReference type="InterPro" id="IPR050862">
    <property type="entry name" value="RdRp_reductase_class-2"/>
</dbReference>
<comment type="caution">
    <text evidence="6">The sequence shown here is derived from an EMBL/GenBank/DDBJ whole genome shotgun (WGS) entry which is preliminary data.</text>
</comment>
<keyword evidence="2" id="KW-0846">Cobalamin</keyword>
<evidence type="ECO:0000313" key="6">
    <source>
        <dbReference type="EMBL" id="GGJ33419.1"/>
    </source>
</evidence>
<dbReference type="EMBL" id="BMKW01000012">
    <property type="protein sequence ID" value="GGJ33419.1"/>
    <property type="molecule type" value="Genomic_DNA"/>
</dbReference>
<dbReference type="Proteomes" id="UP000661507">
    <property type="component" value="Unassembled WGS sequence"/>
</dbReference>
<dbReference type="InterPro" id="IPR054158">
    <property type="entry name" value="RNR-II_ins_dom"/>
</dbReference>
<dbReference type="Pfam" id="PF21995">
    <property type="entry name" value="RNR-II_ins_dom"/>
    <property type="match status" value="1"/>
</dbReference>
<name>A0A917NVZ0_9PROT</name>
<keyword evidence="3" id="KW-0560">Oxidoreductase</keyword>
<proteinExistence type="predicted"/>
<dbReference type="PANTHER" id="PTHR43371:SF1">
    <property type="entry name" value="RIBONUCLEOSIDE-DIPHOSPHATE REDUCTASE"/>
    <property type="match status" value="1"/>
</dbReference>
<protein>
    <recommendedName>
        <fullName evidence="5">B12-dependent ribonucleotide reductase insertion domain-containing protein</fullName>
    </recommendedName>
</protein>
<dbReference type="PANTHER" id="PTHR43371">
    <property type="entry name" value="VITAMIN B12-DEPENDENT RIBONUCLEOTIDE REDUCTASE"/>
    <property type="match status" value="1"/>
</dbReference>
<comment type="cofactor">
    <cofactor evidence="1">
        <name>adenosylcob(III)alamin</name>
        <dbReference type="ChEBI" id="CHEBI:18408"/>
    </cofactor>
</comment>
<dbReference type="GO" id="GO:0031419">
    <property type="term" value="F:cobalamin binding"/>
    <property type="evidence" value="ECO:0007669"/>
    <property type="project" value="UniProtKB-KW"/>
</dbReference>
<accession>A0A917NVZ0</accession>
<organism evidence="6 7">
    <name type="scientific">Neoroseomonas lacus</name>
    <dbReference type="NCBI Taxonomy" id="287609"/>
    <lineage>
        <taxon>Bacteria</taxon>
        <taxon>Pseudomonadati</taxon>
        <taxon>Pseudomonadota</taxon>
        <taxon>Alphaproteobacteria</taxon>
        <taxon>Acetobacterales</taxon>
        <taxon>Acetobacteraceae</taxon>
        <taxon>Neoroseomonas</taxon>
    </lineage>
</organism>
<keyword evidence="4" id="KW-0170">Cobalt</keyword>
<evidence type="ECO:0000256" key="2">
    <source>
        <dbReference type="ARBA" id="ARBA00022628"/>
    </source>
</evidence>
<gene>
    <name evidence="6" type="ORF">GCM10011320_46350</name>
</gene>
<dbReference type="SUPFAM" id="SSF51998">
    <property type="entry name" value="PFL-like glycyl radical enzymes"/>
    <property type="match status" value="1"/>
</dbReference>
<sequence length="794" mass="86734">MHGFVPVSPDVPAPPGAAFGDVPLPARAFDPGMGLAVARRTVLRAADGEDFGRVADRVAAGNMALLGRPPTAPERLERARLRNAIATGALITSGRHLQHGDAGQAARNMEVFTNCATAGASFTEFYLLLNGAGVGRAYDDDLCPVDWAMAPALLLYLSPSHPDWPKDRASLHRFGVEFGLLRWGMSLDAFGDAEEADVRGFLARELLHDLDRVPGDARHYAIADTREGWAKAVEILEGMAFRRERDRTLLIDLSRVRPLGVPIKGMQGRPASGPLSLLRAFINLRREVIEPARDRDPEGEVLRPWEQALRADHILSTEVQVGGARRAARMATKSWRDPGALRFVRLKAEGGLWTANHSLMVDAEFWDRLGRADDEPMTRHARTLFEAATACAYVNGEPGFINGDRLEDARTGFARQKPATAEAGSARYRVEDGAALLEDVARCAATTAFPVTTNPCGEVVLHVTGGYCVISDFAPLLACPVALEALASGGVSGDVARDWDARVEDAVRLGVRFLVRVNRMDALYAAEVARTNRIGIGPTGLHEWAWARFGLAFRDLLDEARSKPFWDALARFSAAAKEEATRYAASLGMAPPATVTTIKPAGTTSKLFGLTEGAHLPARRQYLRWVQFRGGPDGDPLIGDYAARGYPTRALETFPGVTVVGFPTLPLIQRLGLGERLVIAPEATPEEQYRWLMLLERHWIGAERGNQVSYTLKIATDRVGLEDFRALLRAHQPHLRCCAVLPSRPDRDLGYEYLPEEEVSEDEFRRIVAGIHDPGVAEAVDLARLQCEAGVCPI</sequence>
<evidence type="ECO:0000256" key="3">
    <source>
        <dbReference type="ARBA" id="ARBA00023002"/>
    </source>
</evidence>
<dbReference type="GO" id="GO:0004748">
    <property type="term" value="F:ribonucleoside-diphosphate reductase activity, thioredoxin disulfide as acceptor"/>
    <property type="evidence" value="ECO:0007669"/>
    <property type="project" value="TreeGrafter"/>
</dbReference>
<reference evidence="6" key="2">
    <citation type="submission" date="2020-09" db="EMBL/GenBank/DDBJ databases">
        <authorList>
            <person name="Sun Q."/>
            <person name="Zhou Y."/>
        </authorList>
    </citation>
    <scope>NUCLEOTIDE SEQUENCE</scope>
    <source>
        <strain evidence="6">CGMCC 1.3617</strain>
    </source>
</reference>
<evidence type="ECO:0000256" key="1">
    <source>
        <dbReference type="ARBA" id="ARBA00001922"/>
    </source>
</evidence>
<dbReference type="Gene3D" id="3.30.1620.10">
    <property type="entry name" value="b-12 dependent (class ii) ribonucleotide reductase, Chain A, Domain 2"/>
    <property type="match status" value="1"/>
</dbReference>
<dbReference type="AlphaFoldDB" id="A0A917NVZ0"/>
<evidence type="ECO:0000256" key="4">
    <source>
        <dbReference type="ARBA" id="ARBA00023285"/>
    </source>
</evidence>
<evidence type="ECO:0000313" key="7">
    <source>
        <dbReference type="Proteomes" id="UP000661507"/>
    </source>
</evidence>
<feature type="domain" description="B12-dependent ribonucleotide reductase insertion" evidence="5">
    <location>
        <begin position="215"/>
        <end position="283"/>
    </location>
</feature>